<reference evidence="3" key="1">
    <citation type="journal article" date="2020" name="Stud. Mycol.">
        <title>101 Dothideomycetes genomes: a test case for predicting lifestyles and emergence of pathogens.</title>
        <authorList>
            <person name="Haridas S."/>
            <person name="Albert R."/>
            <person name="Binder M."/>
            <person name="Bloem J."/>
            <person name="Labutti K."/>
            <person name="Salamov A."/>
            <person name="Andreopoulos B."/>
            <person name="Baker S."/>
            <person name="Barry K."/>
            <person name="Bills G."/>
            <person name="Bluhm B."/>
            <person name="Cannon C."/>
            <person name="Castanera R."/>
            <person name="Culley D."/>
            <person name="Daum C."/>
            <person name="Ezra D."/>
            <person name="Gonzalez J."/>
            <person name="Henrissat B."/>
            <person name="Kuo A."/>
            <person name="Liang C."/>
            <person name="Lipzen A."/>
            <person name="Lutzoni F."/>
            <person name="Magnuson J."/>
            <person name="Mondo S."/>
            <person name="Nolan M."/>
            <person name="Ohm R."/>
            <person name="Pangilinan J."/>
            <person name="Park H.-J."/>
            <person name="Ramirez L."/>
            <person name="Alfaro M."/>
            <person name="Sun H."/>
            <person name="Tritt A."/>
            <person name="Yoshinaga Y."/>
            <person name="Zwiers L.-H."/>
            <person name="Turgeon B."/>
            <person name="Goodwin S."/>
            <person name="Spatafora J."/>
            <person name="Crous P."/>
            <person name="Grigoriev I."/>
        </authorList>
    </citation>
    <scope>NUCLEOTIDE SEQUENCE</scope>
    <source>
        <strain evidence="3">Tuck. ex Michener</strain>
    </source>
</reference>
<feature type="compositionally biased region" description="Gly residues" evidence="2">
    <location>
        <begin position="264"/>
        <end position="275"/>
    </location>
</feature>
<feature type="compositionally biased region" description="Basic and acidic residues" evidence="2">
    <location>
        <begin position="866"/>
        <end position="878"/>
    </location>
</feature>
<feature type="compositionally biased region" description="Acidic residues" evidence="2">
    <location>
        <begin position="900"/>
        <end position="915"/>
    </location>
</feature>
<gene>
    <name evidence="3" type="ORF">EV356DRAFT_571076</name>
</gene>
<feature type="compositionally biased region" description="Pro residues" evidence="2">
    <location>
        <begin position="806"/>
        <end position="826"/>
    </location>
</feature>
<feature type="compositionally biased region" description="Low complexity" evidence="2">
    <location>
        <begin position="145"/>
        <end position="155"/>
    </location>
</feature>
<keyword evidence="1" id="KW-0175">Coiled coil</keyword>
<feature type="compositionally biased region" description="Polar residues" evidence="2">
    <location>
        <begin position="747"/>
        <end position="764"/>
    </location>
</feature>
<protein>
    <submittedName>
        <fullName evidence="3">Uncharacterized protein</fullName>
    </submittedName>
</protein>
<evidence type="ECO:0000313" key="4">
    <source>
        <dbReference type="Proteomes" id="UP000800092"/>
    </source>
</evidence>
<feature type="coiled-coil region" evidence="1">
    <location>
        <begin position="568"/>
        <end position="630"/>
    </location>
</feature>
<feature type="compositionally biased region" description="Basic and acidic residues" evidence="2">
    <location>
        <begin position="916"/>
        <end position="927"/>
    </location>
</feature>
<sequence length="1021" mass="112058">MRLMSTGRNWLVGQGIRRCALSNPPSQAIWLANPAPFSPRHHYQAGECALDRRRFRATPIGLLNAPLFWSSCASSRLQRLSSPHPKPNVSMIREGQLLVRSLLTLDRRPRKHLQLFEDSFEITRLKRRNFLQPQVQAFLRPQAPSRPSSSSGSGSIHTLRRTPRFEDQRQRRQRSASLDSASRQQQQQRDRDQLAGEQAALSDQPRPSRPRSNSAYESREPHPALRISRRTASAVLYALEEALRQPKPFTPDWIEENAQMSDLVGGGNGRAGNGGSRAASGPTPVERPPELRTPRDIMNRRQQRDAERRRAELDAAARADEQRRAQEVEARRISAERRAVANEQATRISGGARRTSAAGEGRGPVEAPGSTAGAGHSQQGSAREGERRTAASGSQVAQSAGGQQRSAPAQQPAQSATFPGSRPRGTSVSQDQPRPAAPSTRSGTQRATQGPSQMRPTPATGDQPSASQPPAQATSGAEGGQLQTRSTANSFPHAFQRWEDLSSHWEGLTSYWIRRLDTNTEELRREPLAQQMSRQITDLSAAGANLFHAVVELQRLRASSERKFQRWFFETRAEQEKLNEEKAQLERQLREERKIREEGGGMMEEARKERRTAERMVAEMRRELQISKEEARRAWEELGRREQEERERTLSLREGQPTLVGGVQVVPMAAGMASRQGSMRERPGTSGGYQSELAGPSVSGSQAGGDQGQYIYEGSQSPTDTDPFTESGQQQSSQPYSQSYHYPQVPTSSASAAQTAVPTTSGPSQPGAEALRQAHQQAAREDPATAAAQAFYRHQQPEETYLHYQQPPPAAPAAPPSGATMPPPPTSASRTSTRSGQPYDQGSYVPSSIDDAFSSEGGDYEDYEMDEHGNLVRDEHGHPILVPRRSRSAPRRSIAGRLEEEQEEDDDEGDDDFDVHEEVERERELARRYGSAPTSGAGPSGAAGGAGYAGAQRPPPAPSSGASTQGYAGGFGPADYSGTGYGSGWEGMPRHHHPTRLSDVLEEDERSRTSPSRASGTSRPY</sequence>
<dbReference type="AlphaFoldDB" id="A0A6A6GV89"/>
<organism evidence="3 4">
    <name type="scientific">Viridothelium virens</name>
    <name type="common">Speckled blister lichen</name>
    <name type="synonym">Trypethelium virens</name>
    <dbReference type="NCBI Taxonomy" id="1048519"/>
    <lineage>
        <taxon>Eukaryota</taxon>
        <taxon>Fungi</taxon>
        <taxon>Dikarya</taxon>
        <taxon>Ascomycota</taxon>
        <taxon>Pezizomycotina</taxon>
        <taxon>Dothideomycetes</taxon>
        <taxon>Dothideomycetes incertae sedis</taxon>
        <taxon>Trypetheliales</taxon>
        <taxon>Trypetheliaceae</taxon>
        <taxon>Viridothelium</taxon>
    </lineage>
</organism>
<dbReference type="OrthoDB" id="5945798at2759"/>
<feature type="compositionally biased region" description="Low complexity" evidence="2">
    <location>
        <begin position="827"/>
        <end position="836"/>
    </location>
</feature>
<feature type="compositionally biased region" description="Low complexity" evidence="2">
    <location>
        <begin position="727"/>
        <end position="746"/>
    </location>
</feature>
<feature type="compositionally biased region" description="Basic and acidic residues" evidence="2">
    <location>
        <begin position="636"/>
        <end position="651"/>
    </location>
</feature>
<feature type="compositionally biased region" description="Low complexity" evidence="2">
    <location>
        <begin position="175"/>
        <end position="187"/>
    </location>
</feature>
<feature type="compositionally biased region" description="Basic and acidic residues" evidence="2">
    <location>
        <begin position="287"/>
        <end position="340"/>
    </location>
</feature>
<proteinExistence type="predicted"/>
<feature type="region of interest" description="Disordered" evidence="2">
    <location>
        <begin position="139"/>
        <end position="227"/>
    </location>
</feature>
<dbReference type="Proteomes" id="UP000800092">
    <property type="component" value="Unassembled WGS sequence"/>
</dbReference>
<evidence type="ECO:0000256" key="1">
    <source>
        <dbReference type="SAM" id="Coils"/>
    </source>
</evidence>
<evidence type="ECO:0000313" key="3">
    <source>
        <dbReference type="EMBL" id="KAF2229539.1"/>
    </source>
</evidence>
<feature type="compositionally biased region" description="Polar residues" evidence="2">
    <location>
        <begin position="1009"/>
        <end position="1021"/>
    </location>
</feature>
<feature type="compositionally biased region" description="Low complexity" evidence="2">
    <location>
        <begin position="390"/>
        <end position="416"/>
    </location>
</feature>
<feature type="compositionally biased region" description="Polar residues" evidence="2">
    <location>
        <begin position="439"/>
        <end position="485"/>
    </location>
</feature>
<feature type="region of interest" description="Disordered" evidence="2">
    <location>
        <begin position="636"/>
        <end position="1021"/>
    </location>
</feature>
<feature type="region of interest" description="Disordered" evidence="2">
    <location>
        <begin position="261"/>
        <end position="485"/>
    </location>
</feature>
<keyword evidence="4" id="KW-1185">Reference proteome</keyword>
<evidence type="ECO:0000256" key="2">
    <source>
        <dbReference type="SAM" id="MobiDB-lite"/>
    </source>
</evidence>
<dbReference type="EMBL" id="ML991861">
    <property type="protein sequence ID" value="KAF2229539.1"/>
    <property type="molecule type" value="Genomic_DNA"/>
</dbReference>
<name>A0A6A6GV89_VIRVR</name>
<feature type="compositionally biased region" description="Gly residues" evidence="2">
    <location>
        <begin position="938"/>
        <end position="948"/>
    </location>
</feature>
<accession>A0A6A6GV89</accession>
<feature type="compositionally biased region" description="Polar residues" evidence="2">
    <location>
        <begin position="714"/>
        <end position="726"/>
    </location>
</feature>